<evidence type="ECO:0000313" key="3">
    <source>
        <dbReference type="Proteomes" id="UP000695022"/>
    </source>
</evidence>
<dbReference type="Pfam" id="PF13855">
    <property type="entry name" value="LRR_8"/>
    <property type="match status" value="2"/>
</dbReference>
<accession>A0ABM1DYB7</accession>
<evidence type="ECO:0000313" key="5">
    <source>
        <dbReference type="RefSeq" id="XP_014664938.1"/>
    </source>
</evidence>
<dbReference type="SMART" id="SM00364">
    <property type="entry name" value="LRR_BAC"/>
    <property type="match status" value="5"/>
</dbReference>
<dbReference type="GeneID" id="106807178"/>
<dbReference type="PANTHER" id="PTHR48051">
    <property type="match status" value="1"/>
</dbReference>
<dbReference type="PANTHER" id="PTHR48051:SF1">
    <property type="entry name" value="RAS SUPPRESSOR PROTEIN 1"/>
    <property type="match status" value="1"/>
</dbReference>
<name>A0ABM1DYB7_PRICU</name>
<dbReference type="RefSeq" id="XP_014664936.1">
    <property type="nucleotide sequence ID" value="XM_014809450.1"/>
</dbReference>
<dbReference type="Proteomes" id="UP000695022">
    <property type="component" value="Unplaced"/>
</dbReference>
<dbReference type="Pfam" id="PF00560">
    <property type="entry name" value="LRR_1"/>
    <property type="match status" value="1"/>
</dbReference>
<dbReference type="RefSeq" id="XP_014664938.1">
    <property type="nucleotide sequence ID" value="XM_014809452.1"/>
</dbReference>
<keyword evidence="2" id="KW-0677">Repeat</keyword>
<dbReference type="InterPro" id="IPR003591">
    <property type="entry name" value="Leu-rich_rpt_typical-subtyp"/>
</dbReference>
<keyword evidence="3" id="KW-1185">Reference proteome</keyword>
<organism evidence="3 5">
    <name type="scientific">Priapulus caudatus</name>
    <name type="common">Priapulid worm</name>
    <dbReference type="NCBI Taxonomy" id="37621"/>
    <lineage>
        <taxon>Eukaryota</taxon>
        <taxon>Metazoa</taxon>
        <taxon>Ecdysozoa</taxon>
        <taxon>Scalidophora</taxon>
        <taxon>Priapulida</taxon>
        <taxon>Priapulimorpha</taxon>
        <taxon>Priapulimorphida</taxon>
        <taxon>Priapulidae</taxon>
        <taxon>Priapulus</taxon>
    </lineage>
</organism>
<proteinExistence type="predicted"/>
<dbReference type="InterPro" id="IPR032675">
    <property type="entry name" value="LRR_dom_sf"/>
</dbReference>
<evidence type="ECO:0000256" key="2">
    <source>
        <dbReference type="ARBA" id="ARBA00022737"/>
    </source>
</evidence>
<dbReference type="SUPFAM" id="SSF52058">
    <property type="entry name" value="L domain-like"/>
    <property type="match status" value="1"/>
</dbReference>
<evidence type="ECO:0000313" key="4">
    <source>
        <dbReference type="RefSeq" id="XP_014664936.1"/>
    </source>
</evidence>
<keyword evidence="1" id="KW-0433">Leucine-rich repeat</keyword>
<dbReference type="InterPro" id="IPR001611">
    <property type="entry name" value="Leu-rich_rpt"/>
</dbReference>
<evidence type="ECO:0000256" key="1">
    <source>
        <dbReference type="ARBA" id="ARBA00022614"/>
    </source>
</evidence>
<protein>
    <submittedName>
        <fullName evidence="4">Leucine-rich repeat-containing protein 58-like isoform X1</fullName>
    </submittedName>
    <submittedName>
        <fullName evidence="5">Leucine-rich repeat-containing protein 58-like isoform X2</fullName>
    </submittedName>
</protein>
<gene>
    <name evidence="4 5" type="primary">LOC106807178</name>
</gene>
<sequence>MASPELATASAIAAMVAAAEEAETTETHTDELTVLMSHIGLETFPDDCAAIAHYASLSDVVIFVEEVCRLQVDHNAIMSLGRNVSFFTNLTFLDISNNRLTHISSTVLQLRRLKTLVAKNNLLEVYSLPKEFGSLTSLETLHFGGNSFDEFPMQLIEMEGLKKLFLGANQITHVPVQIGQMTSLEVLYLGGNRLKEVPATVGYLQKLTALILCNNQLRSLPSTVCQLKCLQTLSLHENRLTTLPPELTKLNLLDLSLRGNPLVVRFVQELAFHPPTLLELAARRIKIKNIPYSEVDLPRSLVSYLSTGKQCVNPNCKGVYFDSHVEKVNFVDFCGKYRLPLMQYLCLPNCTAHPVQNSDDDSDCDGDESAVASAERIKKVLLTQ</sequence>
<dbReference type="PROSITE" id="PS51450">
    <property type="entry name" value="LRR"/>
    <property type="match status" value="2"/>
</dbReference>
<dbReference type="Gene3D" id="3.80.10.10">
    <property type="entry name" value="Ribonuclease Inhibitor"/>
    <property type="match status" value="1"/>
</dbReference>
<dbReference type="SMART" id="SM00369">
    <property type="entry name" value="LRR_TYP"/>
    <property type="match status" value="5"/>
</dbReference>
<dbReference type="InterPro" id="IPR050216">
    <property type="entry name" value="LRR_domain-containing"/>
</dbReference>
<reference evidence="4 5" key="1">
    <citation type="submission" date="2025-05" db="UniProtKB">
        <authorList>
            <consortium name="RefSeq"/>
        </authorList>
    </citation>
    <scope>IDENTIFICATION</scope>
</reference>